<accession>A0A517TWS0</accession>
<dbReference type="AlphaFoldDB" id="A0A517TWS0"/>
<evidence type="ECO:0000256" key="1">
    <source>
        <dbReference type="ARBA" id="ARBA00022679"/>
    </source>
</evidence>
<dbReference type="PROSITE" id="PS51186">
    <property type="entry name" value="GNAT"/>
    <property type="match status" value="1"/>
</dbReference>
<dbReference type="InterPro" id="IPR016181">
    <property type="entry name" value="Acyl_CoA_acyltransferase"/>
</dbReference>
<organism evidence="4 5">
    <name type="scientific">Lacipirellula limnantheis</name>
    <dbReference type="NCBI Taxonomy" id="2528024"/>
    <lineage>
        <taxon>Bacteria</taxon>
        <taxon>Pseudomonadati</taxon>
        <taxon>Planctomycetota</taxon>
        <taxon>Planctomycetia</taxon>
        <taxon>Pirellulales</taxon>
        <taxon>Lacipirellulaceae</taxon>
        <taxon>Lacipirellula</taxon>
    </lineage>
</organism>
<name>A0A517TWS0_9BACT</name>
<dbReference type="InterPro" id="IPR050832">
    <property type="entry name" value="Bact_Acetyltransf"/>
</dbReference>
<keyword evidence="1 4" id="KW-0808">Transferase</keyword>
<feature type="domain" description="N-acetyltransferase" evidence="3">
    <location>
        <begin position="158"/>
        <end position="323"/>
    </location>
</feature>
<dbReference type="OrthoDB" id="241885at2"/>
<keyword evidence="2" id="KW-0012">Acyltransferase</keyword>
<dbReference type="CDD" id="cd04301">
    <property type="entry name" value="NAT_SF"/>
    <property type="match status" value="1"/>
</dbReference>
<evidence type="ECO:0000256" key="2">
    <source>
        <dbReference type="ARBA" id="ARBA00023315"/>
    </source>
</evidence>
<dbReference type="GO" id="GO:0016747">
    <property type="term" value="F:acyltransferase activity, transferring groups other than amino-acyl groups"/>
    <property type="evidence" value="ECO:0007669"/>
    <property type="project" value="InterPro"/>
</dbReference>
<dbReference type="RefSeq" id="WP_145432352.1">
    <property type="nucleotide sequence ID" value="NZ_CP036339.1"/>
</dbReference>
<dbReference type="PANTHER" id="PTHR43877:SF1">
    <property type="entry name" value="ACETYLTRANSFERASE"/>
    <property type="match status" value="1"/>
</dbReference>
<dbReference type="EMBL" id="CP036339">
    <property type="protein sequence ID" value="QDT72823.1"/>
    <property type="molecule type" value="Genomic_DNA"/>
</dbReference>
<dbReference type="Proteomes" id="UP000317909">
    <property type="component" value="Chromosome"/>
</dbReference>
<evidence type="ECO:0000313" key="5">
    <source>
        <dbReference type="Proteomes" id="UP000317909"/>
    </source>
</evidence>
<evidence type="ECO:0000259" key="3">
    <source>
        <dbReference type="PROSITE" id="PS51186"/>
    </source>
</evidence>
<reference evidence="4 5" key="1">
    <citation type="submission" date="2019-02" db="EMBL/GenBank/DDBJ databases">
        <title>Deep-cultivation of Planctomycetes and their phenomic and genomic characterization uncovers novel biology.</title>
        <authorList>
            <person name="Wiegand S."/>
            <person name="Jogler M."/>
            <person name="Boedeker C."/>
            <person name="Pinto D."/>
            <person name="Vollmers J."/>
            <person name="Rivas-Marin E."/>
            <person name="Kohn T."/>
            <person name="Peeters S.H."/>
            <person name="Heuer A."/>
            <person name="Rast P."/>
            <person name="Oberbeckmann S."/>
            <person name="Bunk B."/>
            <person name="Jeske O."/>
            <person name="Meyerdierks A."/>
            <person name="Storesund J.E."/>
            <person name="Kallscheuer N."/>
            <person name="Luecker S."/>
            <person name="Lage O.M."/>
            <person name="Pohl T."/>
            <person name="Merkel B.J."/>
            <person name="Hornburger P."/>
            <person name="Mueller R.-W."/>
            <person name="Bruemmer F."/>
            <person name="Labrenz M."/>
            <person name="Spormann A.M."/>
            <person name="Op den Camp H."/>
            <person name="Overmann J."/>
            <person name="Amann R."/>
            <person name="Jetten M.S.M."/>
            <person name="Mascher T."/>
            <person name="Medema M.H."/>
            <person name="Devos D.P."/>
            <person name="Kaster A.-K."/>
            <person name="Ovreas L."/>
            <person name="Rohde M."/>
            <person name="Galperin M.Y."/>
            <person name="Jogler C."/>
        </authorList>
    </citation>
    <scope>NUCLEOTIDE SEQUENCE [LARGE SCALE GENOMIC DNA]</scope>
    <source>
        <strain evidence="4 5">I41</strain>
    </source>
</reference>
<keyword evidence="5" id="KW-1185">Reference proteome</keyword>
<gene>
    <name evidence="4" type="ORF">I41_20080</name>
</gene>
<dbReference type="InterPro" id="IPR000182">
    <property type="entry name" value="GNAT_dom"/>
</dbReference>
<dbReference type="Gene3D" id="3.40.630.30">
    <property type="match status" value="1"/>
</dbReference>
<dbReference type="Pfam" id="PF00583">
    <property type="entry name" value="Acetyltransf_1"/>
    <property type="match status" value="1"/>
</dbReference>
<dbReference type="KEGG" id="llh:I41_20080"/>
<dbReference type="SUPFAM" id="SSF55729">
    <property type="entry name" value="Acyl-CoA N-acyltransferases (Nat)"/>
    <property type="match status" value="2"/>
</dbReference>
<dbReference type="PANTHER" id="PTHR43877">
    <property type="entry name" value="AMINOALKYLPHOSPHONATE N-ACETYLTRANSFERASE-RELATED-RELATED"/>
    <property type="match status" value="1"/>
</dbReference>
<evidence type="ECO:0000313" key="4">
    <source>
        <dbReference type="EMBL" id="QDT72823.1"/>
    </source>
</evidence>
<protein>
    <submittedName>
        <fullName evidence="4">Putative acetyltransferase</fullName>
    </submittedName>
</protein>
<sequence>MYRLRAFRNSDPPHLAAIWRSQPPQRGVLQPISPPLLEYAVFSKLNFDRQGLIVATRDDVPVGFAHGGFGPTDDGLHLDTSLGTTQMLMVQGGSAAEAPLADELLHASEEYLRRQGATVLYAGGVNPLNSFYLGLYGGSEIPGVLQTDQVLRAAAERADYREIDRVLIMQCDLARVRPPVSRELRAIKRTTQLIETIDPEPSTWWEACVWGSSQRDVFSLFDKVQNRSVATASFWDMQPLSTCWGMTAAGLFDLQVDEKFRRKGYASYLLGEAIRVLRRRGVTTIEAQTMASNEAARAFYLKFGFTEIDYGVVFRKESTLYEK</sequence>
<proteinExistence type="predicted"/>